<dbReference type="Pfam" id="PF00753">
    <property type="entry name" value="Lactamase_B"/>
    <property type="match status" value="1"/>
</dbReference>
<feature type="compositionally biased region" description="Basic and acidic residues" evidence="8">
    <location>
        <begin position="563"/>
        <end position="578"/>
    </location>
</feature>
<feature type="compositionally biased region" description="Low complexity" evidence="8">
    <location>
        <begin position="315"/>
        <end position="328"/>
    </location>
</feature>
<dbReference type="Proteomes" id="UP000070133">
    <property type="component" value="Unassembled WGS sequence"/>
</dbReference>
<sequence length="1185" mass="130863">MNAFNPEPDIEEAYLKAEPNILSPASPKPIHFPQPSNIPVLDNMMDVGFNQTEAHMHAARDTELRPGAWRDPNESADQPSPFSTGGDATESTTKEDGSAQNAESSGNDDAAHSTQEPLSNGHDDAAPVQTSNDLSYAANSNASALATAIEAPSASSDPSVPTEAADAPQAQALEHAQPTQLPSAVNVQALLETLQTSMTPSQPQAQQPPPASAPDANASSPVSAVVASPSGLPPRPPPQEQPLMNPNYVHSQHIRDYHPHAANPATQATHASQPPQSQPSGNPAEALSNSFAPQFANGANYATQQPPAVAFSPTQSVNQGQAQQFQQQYSTTNTPIESRREFKNAAGETPTLEDQPWTADIQRKYDHFMEEERRYVNEARWDQFPNASRLFVGMPRSQQDKTSSATNAGSGNLSSEKVTKRDIFHVFHTYGELAQISIKQAYGFVQFLRTEDCMRALNAEQGRQIRDKRIHLEISKPQKPSRNQQQNQGRRSRSPDNRNRQNGGRYDGGRGGRRDGRDSRDDRNSREYRPSYRSPSPRDRYNKRYRTRSRSPGYGRGYRANSPRREPDDNLNLPRREPRDVPDVQVIALEPLNRDFLSWVEKAFSSRNVRVDVLTISPRLSEEAVVRRQIMEGVIAICKLRHINQDTSKIGLTIFKRRGGTRDVQFEEYDNLEPHICAELVIRERQSLGMNAPQPSYGGYSGQQYSPPAPPQQYGYQQPPAPAPYPGPPAGYPPGYGQPSSSGHYGAQPAAAMPPPGYPPQPPRVDSHNLQNLLSTLNTASPAAPPQQPYGMAPQPGYPPAQPYQGQHYPAAPNAANAPQQPPPGQTPQNMQDILARLSTYRHDDQDSTDKWHHIAETGSKRMRRPNSKTQHKRLRTRLKNAHGDQPRRTIIQSRYFANMEQLPHLPDIERLSPCVIRILGGNPSKFTLQGTNTYLIGTGHERLLLDTAEGKPIWKTSLERVLKGENAIIDKIILTHWHPDHVGGVEDAKEISGNNEGVKVYKNQTEPGKGQVDFEDGEIFEVEGAKITALHSPGHTVDHMAFILEEENAMFTGDNVLGHGTAVFEDLASYMASLQKMERAFTGKAYPAHGALIENGPKRIREYIEHRRQREEEVLETLKGNKPGKTEGWTSMELVKVIYRKYPENLWGPAEGGVKQVLAKLEGDGKVVRFGDGSWGLAGGKAAL</sequence>
<dbReference type="Pfam" id="PF17778">
    <property type="entry name" value="WHD_BLACT"/>
    <property type="match status" value="1"/>
</dbReference>
<feature type="region of interest" description="Disordered" evidence="8">
    <location>
        <begin position="310"/>
        <end position="335"/>
    </location>
</feature>
<evidence type="ECO:0000313" key="10">
    <source>
        <dbReference type="EMBL" id="KXS99413.1"/>
    </source>
</evidence>
<feature type="compositionally biased region" description="Polar residues" evidence="8">
    <location>
        <begin position="768"/>
        <end position="781"/>
    </location>
</feature>
<dbReference type="SUPFAM" id="SSF54928">
    <property type="entry name" value="RNA-binding domain, RBD"/>
    <property type="match status" value="1"/>
</dbReference>
<dbReference type="EMBL" id="LFZN01000092">
    <property type="protein sequence ID" value="KXS99413.1"/>
    <property type="molecule type" value="Genomic_DNA"/>
</dbReference>
<feature type="compositionally biased region" description="Low complexity" evidence="8">
    <location>
        <begin position="213"/>
        <end position="230"/>
    </location>
</feature>
<dbReference type="CDD" id="cd07722">
    <property type="entry name" value="LACTB2-like_MBL-fold"/>
    <property type="match status" value="1"/>
</dbReference>
<dbReference type="InterPro" id="IPR041516">
    <property type="entry name" value="LACTB2_WH"/>
</dbReference>
<feature type="compositionally biased region" description="Basic and acidic residues" evidence="8">
    <location>
        <begin position="54"/>
        <end position="64"/>
    </location>
</feature>
<dbReference type="Pfam" id="PF00076">
    <property type="entry name" value="RRM_1"/>
    <property type="match status" value="1"/>
</dbReference>
<evidence type="ECO:0000256" key="3">
    <source>
        <dbReference type="ARBA" id="ARBA00022723"/>
    </source>
</evidence>
<dbReference type="InterPro" id="IPR000504">
    <property type="entry name" value="RRM_dom"/>
</dbReference>
<evidence type="ECO:0000256" key="4">
    <source>
        <dbReference type="ARBA" id="ARBA00022801"/>
    </source>
</evidence>
<evidence type="ECO:0000256" key="1">
    <source>
        <dbReference type="ARBA" id="ARBA00001947"/>
    </source>
</evidence>
<comment type="catalytic activity">
    <reaction evidence="6">
        <text>(3R)-atrochrysone 2-carbonyl-[ACP] + H2O = (3R)-atrochrysone 2-carboxylate + holo-[ACP] + H(+)</text>
        <dbReference type="Rhea" id="RHEA:64236"/>
        <dbReference type="Rhea" id="RHEA-COMP:9685"/>
        <dbReference type="Rhea" id="RHEA-COMP:20479"/>
        <dbReference type="ChEBI" id="CHEBI:15377"/>
        <dbReference type="ChEBI" id="CHEBI:15378"/>
        <dbReference type="ChEBI" id="CHEBI:64479"/>
        <dbReference type="ChEBI" id="CHEBI:234107"/>
        <dbReference type="ChEBI" id="CHEBI:234110"/>
    </reaction>
    <physiologicalReaction direction="left-to-right" evidence="6">
        <dbReference type="Rhea" id="RHEA:64237"/>
    </physiologicalReaction>
</comment>
<dbReference type="PANTHER" id="PTHR23131">
    <property type="entry name" value="ENDORIBONUCLEASE LACTB2"/>
    <property type="match status" value="1"/>
</dbReference>
<dbReference type="InterPro" id="IPR036388">
    <property type="entry name" value="WH-like_DNA-bd_sf"/>
</dbReference>
<evidence type="ECO:0000256" key="5">
    <source>
        <dbReference type="ARBA" id="ARBA00022833"/>
    </source>
</evidence>
<feature type="compositionally biased region" description="Polar residues" evidence="8">
    <location>
        <begin position="98"/>
        <end position="118"/>
    </location>
</feature>
<comment type="caution">
    <text evidence="10">The sequence shown here is derived from an EMBL/GenBank/DDBJ whole genome shotgun (WGS) entry which is preliminary data.</text>
</comment>
<proteinExistence type="inferred from homology"/>
<feature type="region of interest" description="Disordered" evidence="8">
    <location>
        <begin position="148"/>
        <end position="246"/>
    </location>
</feature>
<feature type="compositionally biased region" description="Basic and acidic residues" evidence="8">
    <location>
        <begin position="507"/>
        <end position="542"/>
    </location>
</feature>
<dbReference type="Gene3D" id="3.60.15.10">
    <property type="entry name" value="Ribonuclease Z/Hydroxyacylglutathione hydrolase-like"/>
    <property type="match status" value="1"/>
</dbReference>
<feature type="compositionally biased region" description="Low complexity" evidence="8">
    <location>
        <begin position="550"/>
        <end position="559"/>
    </location>
</feature>
<keyword evidence="3" id="KW-0479">Metal-binding</keyword>
<dbReference type="STRING" id="321146.A0A139HAF4"/>
<feature type="region of interest" description="Disordered" evidence="8">
    <location>
        <begin position="470"/>
        <end position="578"/>
    </location>
</feature>
<feature type="region of interest" description="Disordered" evidence="8">
    <location>
        <begin position="52"/>
        <end position="135"/>
    </location>
</feature>
<comment type="cofactor">
    <cofactor evidence="1">
        <name>Zn(2+)</name>
        <dbReference type="ChEBI" id="CHEBI:29105"/>
    </cofactor>
</comment>
<feature type="compositionally biased region" description="Pro residues" evidence="8">
    <location>
        <begin position="719"/>
        <end position="732"/>
    </location>
</feature>
<protein>
    <recommendedName>
        <fullName evidence="9">RRM domain-containing protein</fullName>
    </recommendedName>
</protein>
<name>A0A139HAF4_9PEZI</name>
<feature type="domain" description="RRM" evidence="9">
    <location>
        <begin position="406"/>
        <end position="477"/>
    </location>
</feature>
<keyword evidence="7" id="KW-0694">RNA-binding</keyword>
<feature type="compositionally biased region" description="Low complexity" evidence="8">
    <location>
        <begin position="803"/>
        <end position="819"/>
    </location>
</feature>
<reference evidence="10 11" key="1">
    <citation type="submission" date="2015-07" db="EMBL/GenBank/DDBJ databases">
        <title>Comparative genomics of the Sigatoka disease complex on banana suggests a link between parallel evolutionary changes in Pseudocercospora fijiensis and Pseudocercospora eumusae and increased virulence on the banana host.</title>
        <authorList>
            <person name="Chang T.-C."/>
            <person name="Salvucci A."/>
            <person name="Crous P.W."/>
            <person name="Stergiopoulos I."/>
        </authorList>
    </citation>
    <scope>NUCLEOTIDE SEQUENCE [LARGE SCALE GENOMIC DNA]</scope>
    <source>
        <strain evidence="10 11">CBS 114824</strain>
    </source>
</reference>
<gene>
    <name evidence="10" type="ORF">AC578_8158</name>
</gene>
<dbReference type="PANTHER" id="PTHR23131:SF0">
    <property type="entry name" value="ENDORIBONUCLEASE LACTB2"/>
    <property type="match status" value="1"/>
</dbReference>
<dbReference type="Gene3D" id="3.30.70.330">
    <property type="match status" value="1"/>
</dbReference>
<organism evidence="10 11">
    <name type="scientific">Pseudocercospora eumusae</name>
    <dbReference type="NCBI Taxonomy" id="321146"/>
    <lineage>
        <taxon>Eukaryota</taxon>
        <taxon>Fungi</taxon>
        <taxon>Dikarya</taxon>
        <taxon>Ascomycota</taxon>
        <taxon>Pezizomycotina</taxon>
        <taxon>Dothideomycetes</taxon>
        <taxon>Dothideomycetidae</taxon>
        <taxon>Mycosphaerellales</taxon>
        <taxon>Mycosphaerellaceae</taxon>
        <taxon>Pseudocercospora</taxon>
    </lineage>
</organism>
<feature type="region of interest" description="Disordered" evidence="8">
    <location>
        <begin position="264"/>
        <end position="288"/>
    </location>
</feature>
<dbReference type="InterPro" id="IPR035979">
    <property type="entry name" value="RBD_domain_sf"/>
</dbReference>
<dbReference type="Gene3D" id="1.10.10.10">
    <property type="entry name" value="Winged helix-like DNA-binding domain superfamily/Winged helix DNA-binding domain"/>
    <property type="match status" value="1"/>
</dbReference>
<dbReference type="GO" id="GO:0046872">
    <property type="term" value="F:metal ion binding"/>
    <property type="evidence" value="ECO:0007669"/>
    <property type="project" value="UniProtKB-KW"/>
</dbReference>
<keyword evidence="11" id="KW-1185">Reference proteome</keyword>
<evidence type="ECO:0000259" key="9">
    <source>
        <dbReference type="PROSITE" id="PS50102"/>
    </source>
</evidence>
<dbReference type="GO" id="GO:0016787">
    <property type="term" value="F:hydrolase activity"/>
    <property type="evidence" value="ECO:0007669"/>
    <property type="project" value="UniProtKB-KW"/>
</dbReference>
<dbReference type="GO" id="GO:0044550">
    <property type="term" value="P:secondary metabolite biosynthetic process"/>
    <property type="evidence" value="ECO:0007669"/>
    <property type="project" value="TreeGrafter"/>
</dbReference>
<dbReference type="InterPro" id="IPR012677">
    <property type="entry name" value="Nucleotide-bd_a/b_plait_sf"/>
</dbReference>
<feature type="compositionally biased region" description="Low complexity" evidence="8">
    <location>
        <begin position="702"/>
        <end position="718"/>
    </location>
</feature>
<dbReference type="InterPro" id="IPR036866">
    <property type="entry name" value="RibonucZ/Hydroxyglut_hydro"/>
</dbReference>
<dbReference type="SUPFAM" id="SSF56281">
    <property type="entry name" value="Metallo-hydrolase/oxidoreductase"/>
    <property type="match status" value="1"/>
</dbReference>
<feature type="compositionally biased region" description="Pro residues" evidence="8">
    <location>
        <begin position="231"/>
        <end position="240"/>
    </location>
</feature>
<dbReference type="SMART" id="SM00360">
    <property type="entry name" value="RRM"/>
    <property type="match status" value="1"/>
</dbReference>
<feature type="compositionally biased region" description="Pro residues" evidence="8">
    <location>
        <begin position="752"/>
        <end position="763"/>
    </location>
</feature>
<dbReference type="PROSITE" id="PS50102">
    <property type="entry name" value="RRM"/>
    <property type="match status" value="1"/>
</dbReference>
<feature type="compositionally biased region" description="Low complexity" evidence="8">
    <location>
        <begin position="733"/>
        <end position="751"/>
    </location>
</feature>
<dbReference type="InterPro" id="IPR047921">
    <property type="entry name" value="LACTB2-like_MBL-fold"/>
</dbReference>
<feature type="compositionally biased region" description="Polar residues" evidence="8">
    <location>
        <begin position="396"/>
        <end position="415"/>
    </location>
</feature>
<keyword evidence="5" id="KW-0862">Zinc</keyword>
<dbReference type="InterPro" id="IPR050662">
    <property type="entry name" value="Sec-metab_biosynth-thioest"/>
</dbReference>
<keyword evidence="4" id="KW-0378">Hydrolase</keyword>
<comment type="similarity">
    <text evidence="2">Belongs to the metallo-beta-lactamase superfamily. Glyoxalase II family.</text>
</comment>
<evidence type="ECO:0000256" key="8">
    <source>
        <dbReference type="SAM" id="MobiDB-lite"/>
    </source>
</evidence>
<feature type="region of interest" description="Disordered" evidence="8">
    <location>
        <begin position="692"/>
        <end position="830"/>
    </location>
</feature>
<evidence type="ECO:0000256" key="7">
    <source>
        <dbReference type="PROSITE-ProRule" id="PRU00176"/>
    </source>
</evidence>
<evidence type="ECO:0000256" key="2">
    <source>
        <dbReference type="ARBA" id="ARBA00006759"/>
    </source>
</evidence>
<evidence type="ECO:0000256" key="6">
    <source>
        <dbReference type="ARBA" id="ARBA00050605"/>
    </source>
</evidence>
<dbReference type="AlphaFoldDB" id="A0A139HAF4"/>
<dbReference type="GO" id="GO:0003723">
    <property type="term" value="F:RNA binding"/>
    <property type="evidence" value="ECO:0007669"/>
    <property type="project" value="UniProtKB-UniRule"/>
</dbReference>
<accession>A0A139HAF4</accession>
<dbReference type="InterPro" id="IPR001279">
    <property type="entry name" value="Metallo-B-lactamas"/>
</dbReference>
<dbReference type="OrthoDB" id="10044938at2759"/>
<dbReference type="SMART" id="SM00849">
    <property type="entry name" value="Lactamase_B"/>
    <property type="match status" value="1"/>
</dbReference>
<feature type="compositionally biased region" description="Polar residues" evidence="8">
    <location>
        <begin position="177"/>
        <end position="186"/>
    </location>
</feature>
<evidence type="ECO:0000313" key="11">
    <source>
        <dbReference type="Proteomes" id="UP000070133"/>
    </source>
</evidence>
<feature type="region of interest" description="Disordered" evidence="8">
    <location>
        <begin position="395"/>
        <end position="415"/>
    </location>
</feature>
<dbReference type="FunFam" id="3.60.15.10:FF:000041">
    <property type="entry name" value="Metallo-beta-lactamase domain protein"/>
    <property type="match status" value="1"/>
</dbReference>